<organism evidence="2 3">
    <name type="scientific">Plastoroseomonas hellenica</name>
    <dbReference type="NCBI Taxonomy" id="2687306"/>
    <lineage>
        <taxon>Bacteria</taxon>
        <taxon>Pseudomonadati</taxon>
        <taxon>Pseudomonadota</taxon>
        <taxon>Alphaproteobacteria</taxon>
        <taxon>Acetobacterales</taxon>
        <taxon>Acetobacteraceae</taxon>
        <taxon>Plastoroseomonas</taxon>
    </lineage>
</organism>
<name>A0ABS5F7Z6_9PROT</name>
<evidence type="ECO:0000259" key="1">
    <source>
        <dbReference type="Pfam" id="PF13699"/>
    </source>
</evidence>
<evidence type="ECO:0000313" key="2">
    <source>
        <dbReference type="EMBL" id="MBR0668641.1"/>
    </source>
</evidence>
<dbReference type="RefSeq" id="WP_211856416.1">
    <property type="nucleotide sequence ID" value="NZ_JAAGBB010000064.1"/>
</dbReference>
<comment type="caution">
    <text evidence="2">The sequence shown here is derived from an EMBL/GenBank/DDBJ whole genome shotgun (WGS) entry which is preliminary data.</text>
</comment>
<evidence type="ECO:0000313" key="3">
    <source>
        <dbReference type="Proteomes" id="UP001196870"/>
    </source>
</evidence>
<dbReference type="InterPro" id="IPR025295">
    <property type="entry name" value="eCIS_core_dom"/>
</dbReference>
<keyword evidence="3" id="KW-1185">Reference proteome</keyword>
<dbReference type="EMBL" id="JAAGBB010000064">
    <property type="protein sequence ID" value="MBR0668641.1"/>
    <property type="molecule type" value="Genomic_DNA"/>
</dbReference>
<protein>
    <submittedName>
        <fullName evidence="2">DUF4157 domain-containing protein</fullName>
    </submittedName>
</protein>
<reference evidence="3" key="1">
    <citation type="journal article" date="2021" name="Syst. Appl. Microbiol.">
        <title>Roseomonas hellenica sp. nov., isolated from roots of wild-growing Alkanna tinctoria.</title>
        <authorList>
            <person name="Rat A."/>
            <person name="Naranjo H.D."/>
            <person name="Lebbe L."/>
            <person name="Cnockaert M."/>
            <person name="Krigas N."/>
            <person name="Grigoriadou K."/>
            <person name="Maloupa E."/>
            <person name="Willems A."/>
        </authorList>
    </citation>
    <scope>NUCLEOTIDE SEQUENCE [LARGE SCALE GENOMIC DNA]</scope>
    <source>
        <strain evidence="3">LMG 31523</strain>
    </source>
</reference>
<sequence>MSGLPLRLRRRLEDGYHADLGDVVVHSGPIAMAACRSRMARGMAIGRHILIACDDPEDPRALPIVAHEVAHVVQKRHTGPVYEAAAEREARLAAATIVAGGRLRLTASSRPDRISHWGEVGHYYTVYLVMLAAGLSEQDAASVAFYAQLPDEALELDAIPAAGHIIAAPGLAWGSWEVQIGLHALSGLSQTTEFGRRIKIFDEISPALPDFLLTFGLACHPFGDCYAHQKNGVMYTPPLGHLFDSHGPDTITAATFDHYASYVTVLHGVAQAKFQVKQSRMRADALVQRLRRLVDIGSDAAQALYIRSLAASLPGMTAALAPYDPLASEARPFWEVHWSYPAYFQGLRVDALARARTLAREWVQKG</sequence>
<proteinExistence type="predicted"/>
<gene>
    <name evidence="2" type="ORF">GXW71_30090</name>
</gene>
<feature type="domain" description="eCIS core" evidence="1">
    <location>
        <begin position="4"/>
        <end position="78"/>
    </location>
</feature>
<dbReference type="Proteomes" id="UP001196870">
    <property type="component" value="Unassembled WGS sequence"/>
</dbReference>
<dbReference type="PROSITE" id="PS51257">
    <property type="entry name" value="PROKAR_LIPOPROTEIN"/>
    <property type="match status" value="1"/>
</dbReference>
<dbReference type="Pfam" id="PF13699">
    <property type="entry name" value="eCIS_core"/>
    <property type="match status" value="1"/>
</dbReference>
<accession>A0ABS5F7Z6</accession>